<proteinExistence type="predicted"/>
<comment type="caution">
    <text evidence="1">The sequence shown here is derived from an EMBL/GenBank/DDBJ whole genome shotgun (WGS) entry which is preliminary data.</text>
</comment>
<sequence>MSVDLGFKRHTLFWAINKDISGLLKSEDLGVIKDYSKQGKKGDIWDFEK</sequence>
<keyword evidence="2" id="KW-1185">Reference proteome</keyword>
<protein>
    <submittedName>
        <fullName evidence="1">Uncharacterized protein</fullName>
    </submittedName>
</protein>
<dbReference type="EMBL" id="CAVMJV010000005">
    <property type="protein sequence ID" value="CAK5029534.1"/>
    <property type="molecule type" value="Genomic_DNA"/>
</dbReference>
<dbReference type="Proteomes" id="UP001497535">
    <property type="component" value="Unassembled WGS sequence"/>
</dbReference>
<organism evidence="1 2">
    <name type="scientific">Meloidogyne enterolobii</name>
    <name type="common">Root-knot nematode worm</name>
    <name type="synonym">Meloidogyne mayaguensis</name>
    <dbReference type="NCBI Taxonomy" id="390850"/>
    <lineage>
        <taxon>Eukaryota</taxon>
        <taxon>Metazoa</taxon>
        <taxon>Ecdysozoa</taxon>
        <taxon>Nematoda</taxon>
        <taxon>Chromadorea</taxon>
        <taxon>Rhabditida</taxon>
        <taxon>Tylenchina</taxon>
        <taxon>Tylenchomorpha</taxon>
        <taxon>Tylenchoidea</taxon>
        <taxon>Meloidogynidae</taxon>
        <taxon>Meloidogyninae</taxon>
        <taxon>Meloidogyne</taxon>
    </lineage>
</organism>
<accession>A0ACB0Y3T0</accession>
<evidence type="ECO:0000313" key="1">
    <source>
        <dbReference type="EMBL" id="CAK5029534.1"/>
    </source>
</evidence>
<gene>
    <name evidence="1" type="ORF">MENTE1834_LOCUS6942</name>
</gene>
<reference evidence="1" key="1">
    <citation type="submission" date="2023-11" db="EMBL/GenBank/DDBJ databases">
        <authorList>
            <person name="Poullet M."/>
        </authorList>
    </citation>
    <scope>NUCLEOTIDE SEQUENCE</scope>
    <source>
        <strain evidence="1">E1834</strain>
    </source>
</reference>
<evidence type="ECO:0000313" key="2">
    <source>
        <dbReference type="Proteomes" id="UP001497535"/>
    </source>
</evidence>
<name>A0ACB0Y3T0_MELEN</name>